<proteinExistence type="predicted"/>
<dbReference type="NCBIfam" id="TIGR03715">
    <property type="entry name" value="KxYKxGKxW"/>
    <property type="match status" value="1"/>
</dbReference>
<protein>
    <submittedName>
        <fullName evidence="9">LPXTG cell wall anchor domain-containing protein</fullName>
    </submittedName>
</protein>
<dbReference type="Gene3D" id="3.10.20.320">
    <property type="entry name" value="Putative peptidoglycan bound protein (lpxtg motif)"/>
    <property type="match status" value="1"/>
</dbReference>
<dbReference type="InterPro" id="IPR019931">
    <property type="entry name" value="LPXTG_anchor"/>
</dbReference>
<feature type="compositionally biased region" description="Low complexity" evidence="6">
    <location>
        <begin position="809"/>
        <end position="830"/>
    </location>
</feature>
<organism evidence="9 10">
    <name type="scientific">Periweissella cryptocerci</name>
    <dbReference type="NCBI Taxonomy" id="2506420"/>
    <lineage>
        <taxon>Bacteria</taxon>
        <taxon>Bacillati</taxon>
        <taxon>Bacillota</taxon>
        <taxon>Bacilli</taxon>
        <taxon>Lactobacillales</taxon>
        <taxon>Lactobacillaceae</taxon>
        <taxon>Periweissella</taxon>
    </lineage>
</organism>
<keyword evidence="3" id="KW-0732">Signal</keyword>
<dbReference type="RefSeq" id="WP_133363148.1">
    <property type="nucleotide sequence ID" value="NZ_CP037940.1"/>
</dbReference>
<dbReference type="InterPro" id="IPR053139">
    <property type="entry name" value="Surface_bspA-like"/>
</dbReference>
<feature type="compositionally biased region" description="Basic and acidic residues" evidence="6">
    <location>
        <begin position="47"/>
        <end position="71"/>
    </location>
</feature>
<dbReference type="Proteomes" id="UP000292886">
    <property type="component" value="Chromosome"/>
</dbReference>
<dbReference type="EMBL" id="CP037940">
    <property type="protein sequence ID" value="QBO36070.1"/>
    <property type="molecule type" value="Genomic_DNA"/>
</dbReference>
<evidence type="ECO:0000256" key="6">
    <source>
        <dbReference type="SAM" id="MobiDB-lite"/>
    </source>
</evidence>
<dbReference type="PANTHER" id="PTHR45661:SF3">
    <property type="entry name" value="IG-LIKE DOMAIN-CONTAINING PROTEIN"/>
    <property type="match status" value="1"/>
</dbReference>
<feature type="region of interest" description="Disordered" evidence="6">
    <location>
        <begin position="809"/>
        <end position="894"/>
    </location>
</feature>
<dbReference type="InterPro" id="IPR009459">
    <property type="entry name" value="MucBP_dom"/>
</dbReference>
<dbReference type="OrthoDB" id="2149855at2"/>
<feature type="region of interest" description="Disordered" evidence="6">
    <location>
        <begin position="47"/>
        <end position="88"/>
    </location>
</feature>
<feature type="compositionally biased region" description="Low complexity" evidence="6">
    <location>
        <begin position="843"/>
        <end position="857"/>
    </location>
</feature>
<keyword evidence="10" id="KW-1185">Reference proteome</keyword>
<dbReference type="KEGG" id="wei:EQG49_06160"/>
<keyword evidence="7" id="KW-1133">Transmembrane helix</keyword>
<dbReference type="NCBIfam" id="TIGR01167">
    <property type="entry name" value="LPXTG_anchor"/>
    <property type="match status" value="1"/>
</dbReference>
<evidence type="ECO:0000256" key="1">
    <source>
        <dbReference type="ARBA" id="ARBA00022512"/>
    </source>
</evidence>
<dbReference type="SUPFAM" id="SSF52058">
    <property type="entry name" value="L domain-like"/>
    <property type="match status" value="1"/>
</dbReference>
<feature type="transmembrane region" description="Helical" evidence="7">
    <location>
        <begin position="900"/>
        <end position="919"/>
    </location>
</feature>
<keyword evidence="2" id="KW-0964">Secreted</keyword>
<name>A0A4P6YTP8_9LACO</name>
<feature type="compositionally biased region" description="Gly residues" evidence="6">
    <location>
        <begin position="858"/>
        <end position="870"/>
    </location>
</feature>
<keyword evidence="7" id="KW-0812">Transmembrane</keyword>
<sequence length="924" mass="97899">MKKETKQHYKMYKSGKQWVYAGLATVTLISGMGATPMVLADELTAEKTEAAAKDASSDETDAKVNADKEEAGETTSVLNETPKPLPDSKLILAPVKTEKVEKTTAESEGDISKKAETVKTKNIKQLPVNDGVTQTTVKTEKAKDSRAEYVLTAADFDVSIDGKTINGFKQTFLAGTNYANWKGDLTFPTGLESVTNIAVGAFDGDNPAINTSLNSDAINKIKTISVTNLTGLVTINATAFQRIPNLTSVALANLPNLQLLDTTAFGYNDKLTSVTFNNLPSLTTIGLYAFVNDNTNVHGGIQTVTFTNTNALTTIGDQAFDNCFALSSINLNDLPALQTIGVGAFANCKSMTDINLNGLQNLTTIGASAFSGGDTLKTVELLNLPKLTTIGAWAFDNAPLFNKLTVGGLNATALSVDNDTFAGLTGGGLVVPANGETDLAAAKMFVPKINSAANNNFYIYNNSDTPGGKRGVWYIQAKVKYNFVDDHGTTIQTSTEDDTARIGNKLNGALSAYPNQNSVYTATGAPAITGYTNVPASTSHAGFDAVTDIINHLDPEPAITYVYTEDDATGFNIQWVDANGAPLDDLTDFTGKYFDSLSLKDQKKAFNDYTFVKVLGSTADGGWEEVDINTVLTYGANDGRNYKFEYAKSGSVTYHYVDEDGNPIADDKVINGPEGGSYTPGAPGFDGYDNPTLAPGSTDTGLFTDGNQDVTYVYQTKASIIIYRVDTDGNELAPAETVSGHNKDILDLGKEMQTFGGYEFIELYRSVVDEAPRAMTDFTWENAHNSLGLKTTLKDNGGHNYKFVYGKKAAPANTGTTPTTPGLPVTGGDTKPTKPNKPDKKPTTPTKPGTKTPNKLPGSGGKSGGVGTNTGGTTTTTNVSPTTATPSSTLPKSGSIANRLLPAIGATLIASLIGLFAFIKRHKS</sequence>
<dbReference type="InterPro" id="IPR022263">
    <property type="entry name" value="KxYKxGKxW"/>
</dbReference>
<dbReference type="InterPro" id="IPR032675">
    <property type="entry name" value="LRR_dom_sf"/>
</dbReference>
<keyword evidence="4" id="KW-0677">Repeat</keyword>
<dbReference type="InterPro" id="IPR026906">
    <property type="entry name" value="LRR_5"/>
</dbReference>
<evidence type="ECO:0000256" key="5">
    <source>
        <dbReference type="ARBA" id="ARBA00023088"/>
    </source>
</evidence>
<feature type="compositionally biased region" description="Low complexity" evidence="6">
    <location>
        <begin position="871"/>
        <end position="893"/>
    </location>
</feature>
<gene>
    <name evidence="9" type="ORF">EQG49_06160</name>
</gene>
<dbReference type="Pfam" id="PF06458">
    <property type="entry name" value="MucBP"/>
    <property type="match status" value="3"/>
</dbReference>
<feature type="domain" description="Gram-positive cocci surface proteins LPxTG" evidence="8">
    <location>
        <begin position="890"/>
        <end position="924"/>
    </location>
</feature>
<evidence type="ECO:0000313" key="10">
    <source>
        <dbReference type="Proteomes" id="UP000292886"/>
    </source>
</evidence>
<evidence type="ECO:0000256" key="2">
    <source>
        <dbReference type="ARBA" id="ARBA00022525"/>
    </source>
</evidence>
<dbReference type="Pfam" id="PF00746">
    <property type="entry name" value="Gram_pos_anchor"/>
    <property type="match status" value="1"/>
</dbReference>
<accession>A0A4P6YTP8</accession>
<evidence type="ECO:0000256" key="7">
    <source>
        <dbReference type="SAM" id="Phobius"/>
    </source>
</evidence>
<dbReference type="Gene3D" id="3.80.10.10">
    <property type="entry name" value="Ribonuclease Inhibitor"/>
    <property type="match status" value="2"/>
</dbReference>
<dbReference type="Pfam" id="PF13306">
    <property type="entry name" value="LRR_5"/>
    <property type="match status" value="2"/>
</dbReference>
<dbReference type="AlphaFoldDB" id="A0A4P6YTP8"/>
<keyword evidence="1" id="KW-0134">Cell wall</keyword>
<dbReference type="PROSITE" id="PS50847">
    <property type="entry name" value="GRAM_POS_ANCHORING"/>
    <property type="match status" value="1"/>
</dbReference>
<dbReference type="PANTHER" id="PTHR45661">
    <property type="entry name" value="SURFACE ANTIGEN"/>
    <property type="match status" value="1"/>
</dbReference>
<evidence type="ECO:0000313" key="9">
    <source>
        <dbReference type="EMBL" id="QBO36070.1"/>
    </source>
</evidence>
<dbReference type="Pfam" id="PF19258">
    <property type="entry name" value="KxYKxGKxW_sig"/>
    <property type="match status" value="1"/>
</dbReference>
<evidence type="ECO:0000256" key="3">
    <source>
        <dbReference type="ARBA" id="ARBA00022729"/>
    </source>
</evidence>
<evidence type="ECO:0000256" key="4">
    <source>
        <dbReference type="ARBA" id="ARBA00022737"/>
    </source>
</evidence>
<reference evidence="10" key="1">
    <citation type="submission" date="2019-03" db="EMBL/GenBank/DDBJ databases">
        <title>Weissella sp. 26KH-42 Genome sequencing.</title>
        <authorList>
            <person name="Heo J."/>
            <person name="Kim S.-J."/>
            <person name="Kim J.-S."/>
            <person name="Hong S.-B."/>
            <person name="Kwon S.-W."/>
        </authorList>
    </citation>
    <scope>NUCLEOTIDE SEQUENCE [LARGE SCALE GENOMIC DNA]</scope>
    <source>
        <strain evidence="10">26KH-42</strain>
    </source>
</reference>
<keyword evidence="7" id="KW-0472">Membrane</keyword>
<evidence type="ECO:0000259" key="8">
    <source>
        <dbReference type="PROSITE" id="PS50847"/>
    </source>
</evidence>
<keyword evidence="5" id="KW-0572">Peptidoglycan-anchor</keyword>